<dbReference type="Pfam" id="PF00307">
    <property type="entry name" value="CH"/>
    <property type="match status" value="2"/>
</dbReference>
<evidence type="ECO:0000313" key="4">
    <source>
        <dbReference type="EMBL" id="KAK8852727.1"/>
    </source>
</evidence>
<gene>
    <name evidence="4" type="ORF">M9Y10_017716</name>
</gene>
<dbReference type="PANTHER" id="PTHR11915">
    <property type="entry name" value="SPECTRIN/FILAMIN RELATED CYTOSKELETAL PROTEIN"/>
    <property type="match status" value="1"/>
</dbReference>
<accession>A0ABR2HUD5</accession>
<comment type="caution">
    <text evidence="4">The sequence shown here is derived from an EMBL/GenBank/DDBJ whole genome shotgun (WGS) entry which is preliminary data.</text>
</comment>
<dbReference type="Gene3D" id="1.10.418.10">
    <property type="entry name" value="Calponin-like domain"/>
    <property type="match status" value="2"/>
</dbReference>
<evidence type="ECO:0000256" key="1">
    <source>
        <dbReference type="SAM" id="Coils"/>
    </source>
</evidence>
<proteinExistence type="predicted"/>
<evidence type="ECO:0000313" key="5">
    <source>
        <dbReference type="Proteomes" id="UP001470230"/>
    </source>
</evidence>
<feature type="coiled-coil region" evidence="1">
    <location>
        <begin position="600"/>
        <end position="627"/>
    </location>
</feature>
<dbReference type="SMART" id="SM00033">
    <property type="entry name" value="CH"/>
    <property type="match status" value="2"/>
</dbReference>
<feature type="domain" description="Calponin-homology (CH)" evidence="3">
    <location>
        <begin position="146"/>
        <end position="244"/>
    </location>
</feature>
<organism evidence="4 5">
    <name type="scientific">Tritrichomonas musculus</name>
    <dbReference type="NCBI Taxonomy" id="1915356"/>
    <lineage>
        <taxon>Eukaryota</taxon>
        <taxon>Metamonada</taxon>
        <taxon>Parabasalia</taxon>
        <taxon>Tritrichomonadida</taxon>
        <taxon>Tritrichomonadidae</taxon>
        <taxon>Tritrichomonas</taxon>
    </lineage>
</organism>
<evidence type="ECO:0000256" key="2">
    <source>
        <dbReference type="SAM" id="MobiDB-lite"/>
    </source>
</evidence>
<dbReference type="EMBL" id="JAPFFF010000023">
    <property type="protein sequence ID" value="KAK8852727.1"/>
    <property type="molecule type" value="Genomic_DNA"/>
</dbReference>
<name>A0ABR2HUD5_9EUKA</name>
<dbReference type="SUPFAM" id="SSF47576">
    <property type="entry name" value="Calponin-homology domain, CH-domain"/>
    <property type="match status" value="1"/>
</dbReference>
<keyword evidence="1" id="KW-0175">Coiled coil</keyword>
<evidence type="ECO:0000259" key="3">
    <source>
        <dbReference type="PROSITE" id="PS50021"/>
    </source>
</evidence>
<feature type="coiled-coil region" evidence="1">
    <location>
        <begin position="261"/>
        <end position="455"/>
    </location>
</feature>
<dbReference type="PROSITE" id="PS50021">
    <property type="entry name" value="CH"/>
    <property type="match status" value="2"/>
</dbReference>
<feature type="region of interest" description="Disordered" evidence="2">
    <location>
        <begin position="127"/>
        <end position="147"/>
    </location>
</feature>
<dbReference type="InterPro" id="IPR036872">
    <property type="entry name" value="CH_dom_sf"/>
</dbReference>
<keyword evidence="5" id="KW-1185">Reference proteome</keyword>
<feature type="compositionally biased region" description="Basic and acidic residues" evidence="2">
    <location>
        <begin position="128"/>
        <end position="143"/>
    </location>
</feature>
<feature type="coiled-coil region" evidence="1">
    <location>
        <begin position="533"/>
        <end position="567"/>
    </location>
</feature>
<feature type="domain" description="Calponin-homology (CH)" evidence="3">
    <location>
        <begin position="13"/>
        <end position="120"/>
    </location>
</feature>
<dbReference type="InterPro" id="IPR001715">
    <property type="entry name" value="CH_dom"/>
</dbReference>
<dbReference type="Proteomes" id="UP001470230">
    <property type="component" value="Unassembled WGS sequence"/>
</dbReference>
<reference evidence="4 5" key="1">
    <citation type="submission" date="2024-04" db="EMBL/GenBank/DDBJ databases">
        <title>Tritrichomonas musculus Genome.</title>
        <authorList>
            <person name="Alves-Ferreira E."/>
            <person name="Grigg M."/>
            <person name="Lorenzi H."/>
            <person name="Galac M."/>
        </authorList>
    </citation>
    <scope>NUCLEOTIDE SEQUENCE [LARGE SCALE GENOMIC DNA]</scope>
    <source>
        <strain evidence="4 5">EAF2021</strain>
    </source>
</reference>
<sequence length="633" mass="73645">MNGLNKVNRDWIPLQTKVFSRWVSNQLKDFLNISVNDIQKDLSNGVALVELATVLTHKKVTRQWCQMPKLKVEMVHNCDLAIDMFSKDGVNFVGISGKDISDNNQKLILGLIWTLILHYSVNQSMDTGKNEKKRAQNNKDNKRYQRNSQSELISWANQRIENYPNVHNFTPYDLSLCALLDSYLPNKINFYSLDPSDNDHNAELAIKTMEEIGIPIYVYPEELKKTDDSVDEKTLLTQLASAKVILDSINVKESKCNQKTENNSSEEIAKLNERIARLELELQVQNDAREIAENEASRVRLEMTHLKIELEEEKVARMKAENDRESEQIENEDAQSMIEQLTQSLTKLQHKYEILFSEIIENNSEVQRLRCAWDMSQIELENEREARQEAEFELENLKRELNGRTEKVIQAENEYRIQSFMTTLNEVKNDINHKVDFIEQSIEKVQNKINSLKFKKGSENNSKETDQKSEIERLRCAWDIAQNDLENERSIAQDFQFQLENVKHSISHKSGTLLKAESECRFQSFTASFGEIERQLNMKLNEMETKLQNANEKLNEMKCYVKKVNSEKVKLLMEQVEMADRMAEIDRKYKATIGAYSDAVQAALKEASEQQEEREKAEITIDHLMDSLKRQMH</sequence>
<protein>
    <recommendedName>
        <fullName evidence="3">Calponin-homology (CH) domain-containing protein</fullName>
    </recommendedName>
</protein>